<accession>A0A371GGY0</accession>
<gene>
    <name evidence="2" type="ORF">CR513_28452</name>
</gene>
<dbReference type="EMBL" id="QJKJ01005575">
    <property type="protein sequence ID" value="RDX89776.1"/>
    <property type="molecule type" value="Genomic_DNA"/>
</dbReference>
<feature type="compositionally biased region" description="Basic and acidic residues" evidence="1">
    <location>
        <begin position="138"/>
        <end position="162"/>
    </location>
</feature>
<reference evidence="2" key="1">
    <citation type="submission" date="2018-05" db="EMBL/GenBank/DDBJ databases">
        <title>Draft genome of Mucuna pruriens seed.</title>
        <authorList>
            <person name="Nnadi N.E."/>
            <person name="Vos R."/>
            <person name="Hasami M.H."/>
            <person name="Devisetty U.K."/>
            <person name="Aguiy J.C."/>
        </authorList>
    </citation>
    <scope>NUCLEOTIDE SEQUENCE [LARGE SCALE GENOMIC DNA]</scope>
    <source>
        <strain evidence="2">JCA_2017</strain>
    </source>
</reference>
<feature type="region of interest" description="Disordered" evidence="1">
    <location>
        <begin position="86"/>
        <end position="106"/>
    </location>
</feature>
<dbReference type="Proteomes" id="UP000257109">
    <property type="component" value="Unassembled WGS sequence"/>
</dbReference>
<feature type="region of interest" description="Disordered" evidence="1">
    <location>
        <begin position="180"/>
        <end position="204"/>
    </location>
</feature>
<comment type="caution">
    <text evidence="2">The sequence shown here is derived from an EMBL/GenBank/DDBJ whole genome shotgun (WGS) entry which is preliminary data.</text>
</comment>
<evidence type="ECO:0000313" key="2">
    <source>
        <dbReference type="EMBL" id="RDX89776.1"/>
    </source>
</evidence>
<evidence type="ECO:0000256" key="1">
    <source>
        <dbReference type="SAM" id="MobiDB-lite"/>
    </source>
</evidence>
<protein>
    <submittedName>
        <fullName evidence="2">Uncharacterized protein</fullName>
    </submittedName>
</protein>
<sequence>MTINFKMLGVTLWGKSTIFQLLIASKALSSTSIAATRQCSLLGNTTRNFSEEIKSLSPKTKLMVKQIKKLEAKLGERFERMEKKNKRGLGSVRRDTQSVNTKVEALSRGREGNRKLSMRVKLVMVGVIYGEYERLETHGKDRRRREEPIRESPKRETVTRNKEQRKKKIIKWNEEKKMKLATSARKKEDNKNDIHHKPHGNLIRIGPSPFGSSLDFLKLGYLERGVDPLSIRDEFPNEQILEHPERTKKNLKVMTNITYVMILIFGDSTITKSFAGAFRIPRSSRSSNSIIQHLEAAIMDQVGQSEKS</sequence>
<feature type="region of interest" description="Disordered" evidence="1">
    <location>
        <begin position="138"/>
        <end position="167"/>
    </location>
</feature>
<proteinExistence type="predicted"/>
<evidence type="ECO:0000313" key="3">
    <source>
        <dbReference type="Proteomes" id="UP000257109"/>
    </source>
</evidence>
<feature type="compositionally biased region" description="Basic and acidic residues" evidence="1">
    <location>
        <begin position="185"/>
        <end position="195"/>
    </location>
</feature>
<organism evidence="2 3">
    <name type="scientific">Mucuna pruriens</name>
    <name type="common">Velvet bean</name>
    <name type="synonym">Dolichos pruriens</name>
    <dbReference type="NCBI Taxonomy" id="157652"/>
    <lineage>
        <taxon>Eukaryota</taxon>
        <taxon>Viridiplantae</taxon>
        <taxon>Streptophyta</taxon>
        <taxon>Embryophyta</taxon>
        <taxon>Tracheophyta</taxon>
        <taxon>Spermatophyta</taxon>
        <taxon>Magnoliopsida</taxon>
        <taxon>eudicotyledons</taxon>
        <taxon>Gunneridae</taxon>
        <taxon>Pentapetalae</taxon>
        <taxon>rosids</taxon>
        <taxon>fabids</taxon>
        <taxon>Fabales</taxon>
        <taxon>Fabaceae</taxon>
        <taxon>Papilionoideae</taxon>
        <taxon>50 kb inversion clade</taxon>
        <taxon>NPAAA clade</taxon>
        <taxon>indigoferoid/millettioid clade</taxon>
        <taxon>Phaseoleae</taxon>
        <taxon>Mucuna</taxon>
    </lineage>
</organism>
<keyword evidence="3" id="KW-1185">Reference proteome</keyword>
<name>A0A371GGY0_MUCPR</name>
<dbReference type="AlphaFoldDB" id="A0A371GGY0"/>
<feature type="non-terminal residue" evidence="2">
    <location>
        <position position="1"/>
    </location>
</feature>